<name>A0A0L8V852_9BACT</name>
<dbReference type="Proteomes" id="UP000036958">
    <property type="component" value="Unassembled WGS sequence"/>
</dbReference>
<evidence type="ECO:0000313" key="1">
    <source>
        <dbReference type="EMBL" id="KOH44377.1"/>
    </source>
</evidence>
<proteinExistence type="predicted"/>
<protein>
    <submittedName>
        <fullName evidence="1">Uncharacterized protein</fullName>
    </submittedName>
</protein>
<gene>
    <name evidence="1" type="ORF">NC99_28240</name>
</gene>
<dbReference type="AlphaFoldDB" id="A0A0L8V852"/>
<evidence type="ECO:0000313" key="2">
    <source>
        <dbReference type="Proteomes" id="UP000036958"/>
    </source>
</evidence>
<sequence>MTSDFSELSSLFVFRYSAGFSFKNRKESLESYFLTYR</sequence>
<reference evidence="2" key="1">
    <citation type="submission" date="2015-07" db="EMBL/GenBank/DDBJ databases">
        <title>Genome sequencing of Sunxiuqinia dokdonensis strain SK.</title>
        <authorList>
            <person name="Ahn S."/>
            <person name="Kim B.-C."/>
        </authorList>
    </citation>
    <scope>NUCLEOTIDE SEQUENCE [LARGE SCALE GENOMIC DNA]</scope>
    <source>
        <strain evidence="2">SK</strain>
    </source>
</reference>
<accession>A0A0L8V852</accession>
<keyword evidence="2" id="KW-1185">Reference proteome</keyword>
<dbReference type="EMBL" id="LGIA01000164">
    <property type="protein sequence ID" value="KOH44377.1"/>
    <property type="molecule type" value="Genomic_DNA"/>
</dbReference>
<comment type="caution">
    <text evidence="1">The sequence shown here is derived from an EMBL/GenBank/DDBJ whole genome shotgun (WGS) entry which is preliminary data.</text>
</comment>
<organism evidence="1 2">
    <name type="scientific">Sunxiuqinia dokdonensis</name>
    <dbReference type="NCBI Taxonomy" id="1409788"/>
    <lineage>
        <taxon>Bacteria</taxon>
        <taxon>Pseudomonadati</taxon>
        <taxon>Bacteroidota</taxon>
        <taxon>Bacteroidia</taxon>
        <taxon>Marinilabiliales</taxon>
        <taxon>Prolixibacteraceae</taxon>
        <taxon>Sunxiuqinia</taxon>
    </lineage>
</organism>